<dbReference type="InterPro" id="IPR045853">
    <property type="entry name" value="Pep_chain_release_fac_I_sf"/>
</dbReference>
<dbReference type="InterPro" id="IPR000352">
    <property type="entry name" value="Pep_chain_release_fac_I"/>
</dbReference>
<feature type="compositionally biased region" description="Basic residues" evidence="5">
    <location>
        <begin position="120"/>
        <end position="138"/>
    </location>
</feature>
<evidence type="ECO:0000256" key="2">
    <source>
        <dbReference type="ARBA" id="ARBA00010835"/>
    </source>
</evidence>
<keyword evidence="3" id="KW-0809">Transit peptide</keyword>
<evidence type="ECO:0000259" key="6">
    <source>
        <dbReference type="Pfam" id="PF00472"/>
    </source>
</evidence>
<dbReference type="GeneID" id="96009917"/>
<feature type="compositionally biased region" description="Basic and acidic residues" evidence="5">
    <location>
        <begin position="178"/>
        <end position="197"/>
    </location>
</feature>
<feature type="domain" description="Prokaryotic-type class I peptide chain release factors" evidence="6">
    <location>
        <begin position="39"/>
        <end position="137"/>
    </location>
</feature>
<dbReference type="Pfam" id="PF00472">
    <property type="entry name" value="RF-1"/>
    <property type="match status" value="1"/>
</dbReference>
<keyword evidence="4" id="KW-0496">Mitochondrion</keyword>
<name>A0AB34KI47_9PEZI</name>
<sequence>MLARWAVLRAVALKDACSPSRSFCATAPVLEKALPPRRKITDNEVTETFLRGTGPGGQKINKTSCAVQLKHLATGIVVKSQHTRSREQNRKFARQLLGEKLDELEKGGESRNAIKAERARVKKASANKKTKRKYKKLGQAKAAGENAESFAREEGAGDVYETDSMNEALSFTEDDIETKERPVKDLDSNGGGDERSTPNDLPLRSSQSSRSTDAIP</sequence>
<comment type="caution">
    <text evidence="7">The sequence shown here is derived from an EMBL/GenBank/DDBJ whole genome shotgun (WGS) entry which is preliminary data.</text>
</comment>
<dbReference type="GO" id="GO:0005739">
    <property type="term" value="C:mitochondrion"/>
    <property type="evidence" value="ECO:0007669"/>
    <property type="project" value="UniProtKB-SubCell"/>
</dbReference>
<dbReference type="FunFam" id="3.30.160.20:FF:000065">
    <property type="entry name" value="Peptidyl-tRNA hydrolase domain protein"/>
    <property type="match status" value="1"/>
</dbReference>
<dbReference type="RefSeq" id="XP_069226122.1">
    <property type="nucleotide sequence ID" value="XM_069377079.1"/>
</dbReference>
<accession>A0AB34KI47</accession>
<evidence type="ECO:0000313" key="7">
    <source>
        <dbReference type="EMBL" id="KAL1583015.1"/>
    </source>
</evidence>
<dbReference type="GO" id="GO:0003747">
    <property type="term" value="F:translation release factor activity"/>
    <property type="evidence" value="ECO:0007669"/>
    <property type="project" value="InterPro"/>
</dbReference>
<evidence type="ECO:0000256" key="1">
    <source>
        <dbReference type="ARBA" id="ARBA00004173"/>
    </source>
</evidence>
<evidence type="ECO:0000313" key="8">
    <source>
        <dbReference type="Proteomes" id="UP000803884"/>
    </source>
</evidence>
<dbReference type="PANTHER" id="PTHR46203:SF1">
    <property type="entry name" value="MITOCHONDRIAL TRANSLATION RELEASE FACTOR IN RESCUE"/>
    <property type="match status" value="1"/>
</dbReference>
<dbReference type="PANTHER" id="PTHR46203">
    <property type="entry name" value="PROBABLE PEPTIDE CHAIN RELEASE FACTOR C12ORF65"/>
    <property type="match status" value="1"/>
</dbReference>
<dbReference type="Proteomes" id="UP000803884">
    <property type="component" value="Unassembled WGS sequence"/>
</dbReference>
<evidence type="ECO:0000256" key="3">
    <source>
        <dbReference type="ARBA" id="ARBA00022946"/>
    </source>
</evidence>
<feature type="region of interest" description="Disordered" evidence="5">
    <location>
        <begin position="113"/>
        <end position="216"/>
    </location>
</feature>
<gene>
    <name evidence="7" type="ORF">WHR41_08475</name>
</gene>
<keyword evidence="8" id="KW-1185">Reference proteome</keyword>
<dbReference type="AlphaFoldDB" id="A0AB34KI47"/>
<dbReference type="Gene3D" id="3.30.160.20">
    <property type="match status" value="1"/>
</dbReference>
<dbReference type="EMBL" id="JAAQHG020000040">
    <property type="protein sequence ID" value="KAL1583015.1"/>
    <property type="molecule type" value="Genomic_DNA"/>
</dbReference>
<comment type="similarity">
    <text evidence="2">Belongs to the prokaryotic/mitochondrial release factor family.</text>
</comment>
<protein>
    <recommendedName>
        <fullName evidence="6">Prokaryotic-type class I peptide chain release factors domain-containing protein</fullName>
    </recommendedName>
</protein>
<reference evidence="7 8" key="1">
    <citation type="journal article" date="2020" name="Microbiol. Resour. Announc.">
        <title>Draft Genome Sequence of a Cladosporium Species Isolated from the Mesophotic Ascidian Didemnum maculosum.</title>
        <authorList>
            <person name="Gioti A."/>
            <person name="Siaperas R."/>
            <person name="Nikolaivits E."/>
            <person name="Le Goff G."/>
            <person name="Ouazzani J."/>
            <person name="Kotoulas G."/>
            <person name="Topakas E."/>
        </authorList>
    </citation>
    <scope>NUCLEOTIDE SEQUENCE [LARGE SCALE GENOMIC DNA]</scope>
    <source>
        <strain evidence="7 8">TM138-S3</strain>
    </source>
</reference>
<feature type="compositionally biased region" description="Polar residues" evidence="5">
    <location>
        <begin position="204"/>
        <end position="216"/>
    </location>
</feature>
<dbReference type="GO" id="GO:0032543">
    <property type="term" value="P:mitochondrial translation"/>
    <property type="evidence" value="ECO:0007669"/>
    <property type="project" value="UniProtKB-ARBA"/>
</dbReference>
<comment type="subcellular location">
    <subcellularLocation>
        <location evidence="1">Mitochondrion</location>
    </subcellularLocation>
</comment>
<organism evidence="7 8">
    <name type="scientific">Cladosporium halotolerans</name>
    <dbReference type="NCBI Taxonomy" id="1052096"/>
    <lineage>
        <taxon>Eukaryota</taxon>
        <taxon>Fungi</taxon>
        <taxon>Dikarya</taxon>
        <taxon>Ascomycota</taxon>
        <taxon>Pezizomycotina</taxon>
        <taxon>Dothideomycetes</taxon>
        <taxon>Dothideomycetidae</taxon>
        <taxon>Cladosporiales</taxon>
        <taxon>Cladosporiaceae</taxon>
        <taxon>Cladosporium</taxon>
    </lineage>
</organism>
<evidence type="ECO:0000256" key="5">
    <source>
        <dbReference type="SAM" id="MobiDB-lite"/>
    </source>
</evidence>
<dbReference type="InterPro" id="IPR052405">
    <property type="entry name" value="Mito_Transl_Release_Factor"/>
</dbReference>
<proteinExistence type="inferred from homology"/>
<dbReference type="SUPFAM" id="SSF75620">
    <property type="entry name" value="Release factor"/>
    <property type="match status" value="1"/>
</dbReference>
<evidence type="ECO:0000256" key="4">
    <source>
        <dbReference type="ARBA" id="ARBA00023128"/>
    </source>
</evidence>